<feature type="repeat" description="TPR" evidence="1">
    <location>
        <begin position="103"/>
        <end position="136"/>
    </location>
</feature>
<dbReference type="AlphaFoldDB" id="A0A852TFA8"/>
<dbReference type="PROSITE" id="PS50005">
    <property type="entry name" value="TPR"/>
    <property type="match status" value="1"/>
</dbReference>
<keyword evidence="1" id="KW-0802">TPR repeat</keyword>
<dbReference type="Gene3D" id="1.25.40.10">
    <property type="entry name" value="Tetratricopeptide repeat domain"/>
    <property type="match status" value="1"/>
</dbReference>
<sequence length="342" mass="40645">MSLKDKTIEELEEIEEELNEQEEDHGFSNYSMKIEVYKEMYRKLSQLVRSRNEDVQSSLDYVKRKLIYCLIHYGTYLKTEYQKDDYLATRCLEEALKYDKTNPLAAYRLGFLSYKFNDYTKAIQYFQNALDNDHYHKQHLYHLNEQQQLNAHLYLTNCALHIAKETYEKMNQLPQAKTQKIPKQELSPLFSSLIENEQYLMRHAFYKVNKEGRTTCSKAECEKLIASPPHDTLLVYFSDRTIMAFFNGKEASLTQDQGNMLSYFLLNSSEDVPATRHDFSVVDTIIPNTYITNVSRLRRKLVQQGIPSMILTKRYQNETGYYYDGSYPFYIMYRSDEEIEYR</sequence>
<reference evidence="3" key="2">
    <citation type="submission" date="2020-08" db="EMBL/GenBank/DDBJ databases">
        <title>The Agave Microbiome: Exploring the role of microbial communities in plant adaptations to desert environments.</title>
        <authorList>
            <person name="Partida-Martinez L.P."/>
        </authorList>
    </citation>
    <scope>NUCLEOTIDE SEQUENCE [LARGE SCALE GENOMIC DNA]</scope>
    <source>
        <strain evidence="3">AT2.8</strain>
    </source>
</reference>
<protein>
    <submittedName>
        <fullName evidence="2">Tetratricopeptide (TPR) repeat protein</fullName>
    </submittedName>
</protein>
<evidence type="ECO:0000313" key="3">
    <source>
        <dbReference type="Proteomes" id="UP000548423"/>
    </source>
</evidence>
<reference evidence="3" key="1">
    <citation type="submission" date="2020-07" db="EMBL/GenBank/DDBJ databases">
        <authorList>
            <person name="Partida-Martinez L."/>
            <person name="Huntemann M."/>
            <person name="Clum A."/>
            <person name="Wang J."/>
            <person name="Palaniappan K."/>
            <person name="Ritter S."/>
            <person name="Chen I.-M."/>
            <person name="Stamatis D."/>
            <person name="Reddy T."/>
            <person name="O'Malley R."/>
            <person name="Daum C."/>
            <person name="Shapiro N."/>
            <person name="Ivanova N."/>
            <person name="Kyrpides N."/>
            <person name="Woyke T."/>
        </authorList>
    </citation>
    <scope>NUCLEOTIDE SEQUENCE [LARGE SCALE GENOMIC DNA]</scope>
    <source>
        <strain evidence="3">AT2.8</strain>
    </source>
</reference>
<dbReference type="InterPro" id="IPR011990">
    <property type="entry name" value="TPR-like_helical_dom_sf"/>
</dbReference>
<dbReference type="InterPro" id="IPR019734">
    <property type="entry name" value="TPR_rpt"/>
</dbReference>
<evidence type="ECO:0000313" key="2">
    <source>
        <dbReference type="EMBL" id="NYE06881.1"/>
    </source>
</evidence>
<dbReference type="SUPFAM" id="SSF48452">
    <property type="entry name" value="TPR-like"/>
    <property type="match status" value="1"/>
</dbReference>
<gene>
    <name evidence="2" type="ORF">F4694_003661</name>
</gene>
<organism evidence="2 3">
    <name type="scientific">Neobacillus niacini</name>
    <dbReference type="NCBI Taxonomy" id="86668"/>
    <lineage>
        <taxon>Bacteria</taxon>
        <taxon>Bacillati</taxon>
        <taxon>Bacillota</taxon>
        <taxon>Bacilli</taxon>
        <taxon>Bacillales</taxon>
        <taxon>Bacillaceae</taxon>
        <taxon>Neobacillus</taxon>
    </lineage>
</organism>
<dbReference type="EMBL" id="JACCBX010000007">
    <property type="protein sequence ID" value="NYE06881.1"/>
    <property type="molecule type" value="Genomic_DNA"/>
</dbReference>
<comment type="caution">
    <text evidence="2">The sequence shown here is derived from an EMBL/GenBank/DDBJ whole genome shotgun (WGS) entry which is preliminary data.</text>
</comment>
<evidence type="ECO:0000256" key="1">
    <source>
        <dbReference type="PROSITE-ProRule" id="PRU00339"/>
    </source>
</evidence>
<dbReference type="Proteomes" id="UP000548423">
    <property type="component" value="Unassembled WGS sequence"/>
</dbReference>
<accession>A0A852TFA8</accession>
<name>A0A852TFA8_9BACI</name>
<proteinExistence type="predicted"/>